<reference evidence="15" key="2">
    <citation type="submission" date="2020-09" db="EMBL/GenBank/DDBJ databases">
        <authorList>
            <person name="Sun Q."/>
            <person name="Ohkuma M."/>
        </authorList>
    </citation>
    <scope>NUCLEOTIDE SEQUENCE</scope>
    <source>
        <strain evidence="15">JCM 4654</strain>
    </source>
</reference>
<dbReference type="Gene3D" id="3.40.50.200">
    <property type="entry name" value="Peptidase S8/S53 domain"/>
    <property type="match status" value="1"/>
</dbReference>
<evidence type="ECO:0000256" key="11">
    <source>
        <dbReference type="SAM" id="MobiDB-lite"/>
    </source>
</evidence>
<keyword evidence="4 10" id="KW-0645">Protease</keyword>
<dbReference type="EMBL" id="BMVF01000050">
    <property type="protein sequence ID" value="GHD97386.1"/>
    <property type="molecule type" value="Genomic_DNA"/>
</dbReference>
<dbReference type="PROSITE" id="PS51892">
    <property type="entry name" value="SUBTILASE"/>
    <property type="match status" value="1"/>
</dbReference>
<comment type="similarity">
    <text evidence="2 10">Belongs to the peptidase S8 family.</text>
</comment>
<evidence type="ECO:0000256" key="9">
    <source>
        <dbReference type="ARBA" id="ARBA00023136"/>
    </source>
</evidence>
<gene>
    <name evidence="15" type="ORF">GCM10010508_69550</name>
</gene>
<dbReference type="InterPro" id="IPR023827">
    <property type="entry name" value="Peptidase_S8_Asp-AS"/>
</dbReference>
<dbReference type="GO" id="GO:0006508">
    <property type="term" value="P:proteolysis"/>
    <property type="evidence" value="ECO:0007669"/>
    <property type="project" value="UniProtKB-KW"/>
</dbReference>
<feature type="active site" description="Charge relay system" evidence="10">
    <location>
        <position position="66"/>
    </location>
</feature>
<evidence type="ECO:0000256" key="12">
    <source>
        <dbReference type="SAM" id="Phobius"/>
    </source>
</evidence>
<dbReference type="InterPro" id="IPR050131">
    <property type="entry name" value="Peptidase_S8_subtilisin-like"/>
</dbReference>
<dbReference type="AlphaFoldDB" id="A0A918YBP1"/>
<dbReference type="InterPro" id="IPR015500">
    <property type="entry name" value="Peptidase_S8_subtilisin-rel"/>
</dbReference>
<keyword evidence="6 10" id="KW-0378">Hydrolase</keyword>
<evidence type="ECO:0000313" key="15">
    <source>
        <dbReference type="EMBL" id="GHD97386.1"/>
    </source>
</evidence>
<reference evidence="15" key="1">
    <citation type="journal article" date="2014" name="Int. J. Syst. Evol. Microbiol.">
        <title>Complete genome sequence of Corynebacterium casei LMG S-19264T (=DSM 44701T), isolated from a smear-ripened cheese.</title>
        <authorList>
            <consortium name="US DOE Joint Genome Institute (JGI-PGF)"/>
            <person name="Walter F."/>
            <person name="Albersmeier A."/>
            <person name="Kalinowski J."/>
            <person name="Ruckert C."/>
        </authorList>
    </citation>
    <scope>NUCLEOTIDE SEQUENCE</scope>
    <source>
        <strain evidence="15">JCM 4654</strain>
    </source>
</reference>
<evidence type="ECO:0000256" key="4">
    <source>
        <dbReference type="ARBA" id="ARBA00022670"/>
    </source>
</evidence>
<sequence length="410" mass="41384">MLIRRPRSGCRRTVATVALGLLLTGAAAVPAHAEGMRGQQWFLDAMKAEQMWQISTGKGVTVAVIDTGVQADNPDLKGRVLPGRDFAVGQPGDAHTDYDGHGTGMAGLIAGTGAANGGNGTFGLAPGAKILPVRLPKSTAAANGAAATAQFNKVLPQAIHYAVDSGARIINISMAADKGSPGLTAAVKYALQKGTLVFAGVGNEGDQGNPVAYPAATPGVVGVAAVGRNLRRTSWSEYGSQVDMAAPGEDMVAACTSKTGFCKGWGTSDATALASASAALIWSKHPDWTNNQVLRVMLNTLGAPTNGAKRNDSIGYGIVRPRVALQNPGDPGPADVYPLTDLTTATASASAPSSAKPAAGTAHKGAHSAADAPKNGSGGMLWLGLIAGAVLVVGGVVALITVGRRRRSAS</sequence>
<dbReference type="GO" id="GO:0005886">
    <property type="term" value="C:plasma membrane"/>
    <property type="evidence" value="ECO:0007669"/>
    <property type="project" value="UniProtKB-SubCell"/>
</dbReference>
<accession>A0A918YBP1</accession>
<feature type="region of interest" description="Disordered" evidence="11">
    <location>
        <begin position="348"/>
        <end position="371"/>
    </location>
</feature>
<feature type="compositionally biased region" description="Low complexity" evidence="11">
    <location>
        <begin position="348"/>
        <end position="362"/>
    </location>
</feature>
<comment type="caution">
    <text evidence="15">The sequence shown here is derived from an EMBL/GenBank/DDBJ whole genome shotgun (WGS) entry which is preliminary data.</text>
</comment>
<evidence type="ECO:0000256" key="3">
    <source>
        <dbReference type="ARBA" id="ARBA00022475"/>
    </source>
</evidence>
<name>A0A918YBP1_9ACTN</name>
<feature type="chain" id="PRO_5037846779" evidence="13">
    <location>
        <begin position="34"/>
        <end position="410"/>
    </location>
</feature>
<dbReference type="InterPro" id="IPR000209">
    <property type="entry name" value="Peptidase_S8/S53_dom"/>
</dbReference>
<feature type="domain" description="Peptidase S8/S53" evidence="14">
    <location>
        <begin position="57"/>
        <end position="317"/>
    </location>
</feature>
<dbReference type="NCBIfam" id="TIGR03921">
    <property type="entry name" value="T7SS_mycosin"/>
    <property type="match status" value="1"/>
</dbReference>
<evidence type="ECO:0000256" key="1">
    <source>
        <dbReference type="ARBA" id="ARBA00004162"/>
    </source>
</evidence>
<evidence type="ECO:0000256" key="6">
    <source>
        <dbReference type="ARBA" id="ARBA00022801"/>
    </source>
</evidence>
<feature type="active site" description="Charge relay system" evidence="10">
    <location>
        <position position="101"/>
    </location>
</feature>
<dbReference type="Pfam" id="PF00082">
    <property type="entry name" value="Peptidase_S8"/>
    <property type="match status" value="1"/>
</dbReference>
<evidence type="ECO:0000259" key="14">
    <source>
        <dbReference type="Pfam" id="PF00082"/>
    </source>
</evidence>
<evidence type="ECO:0000256" key="8">
    <source>
        <dbReference type="ARBA" id="ARBA00022989"/>
    </source>
</evidence>
<protein>
    <submittedName>
        <fullName evidence="15">Type VII secretion-associated serine protease</fullName>
    </submittedName>
</protein>
<dbReference type="Proteomes" id="UP000608955">
    <property type="component" value="Unassembled WGS sequence"/>
</dbReference>
<feature type="transmembrane region" description="Helical" evidence="12">
    <location>
        <begin position="380"/>
        <end position="402"/>
    </location>
</feature>
<keyword evidence="8 12" id="KW-1133">Transmembrane helix</keyword>
<evidence type="ECO:0000256" key="10">
    <source>
        <dbReference type="PROSITE-ProRule" id="PRU01240"/>
    </source>
</evidence>
<keyword evidence="13" id="KW-0732">Signal</keyword>
<comment type="subcellular location">
    <subcellularLocation>
        <location evidence="1">Cell membrane</location>
        <topology evidence="1">Single-pass membrane protein</topology>
    </subcellularLocation>
</comment>
<dbReference type="GO" id="GO:0004252">
    <property type="term" value="F:serine-type endopeptidase activity"/>
    <property type="evidence" value="ECO:0007669"/>
    <property type="project" value="UniProtKB-UniRule"/>
</dbReference>
<keyword evidence="16" id="KW-1185">Reference proteome</keyword>
<dbReference type="SUPFAM" id="SSF52743">
    <property type="entry name" value="Subtilisin-like"/>
    <property type="match status" value="1"/>
</dbReference>
<proteinExistence type="inferred from homology"/>
<evidence type="ECO:0000256" key="7">
    <source>
        <dbReference type="ARBA" id="ARBA00022825"/>
    </source>
</evidence>
<evidence type="ECO:0000313" key="16">
    <source>
        <dbReference type="Proteomes" id="UP000608955"/>
    </source>
</evidence>
<keyword evidence="7 10" id="KW-0720">Serine protease</keyword>
<dbReference type="PROSITE" id="PS00136">
    <property type="entry name" value="SUBTILASE_ASP"/>
    <property type="match status" value="1"/>
</dbReference>
<dbReference type="PANTHER" id="PTHR43806">
    <property type="entry name" value="PEPTIDASE S8"/>
    <property type="match status" value="1"/>
</dbReference>
<evidence type="ECO:0000256" key="2">
    <source>
        <dbReference type="ARBA" id="ARBA00011073"/>
    </source>
</evidence>
<evidence type="ECO:0000256" key="5">
    <source>
        <dbReference type="ARBA" id="ARBA00022692"/>
    </source>
</evidence>
<dbReference type="PRINTS" id="PR00723">
    <property type="entry name" value="SUBTILISIN"/>
</dbReference>
<feature type="active site" description="Charge relay system" evidence="10">
    <location>
        <position position="268"/>
    </location>
</feature>
<keyword evidence="9 12" id="KW-0472">Membrane</keyword>
<organism evidence="15 16">
    <name type="scientific">Streptomyces naganishii JCM 4654</name>
    <dbReference type="NCBI Taxonomy" id="1306179"/>
    <lineage>
        <taxon>Bacteria</taxon>
        <taxon>Bacillati</taxon>
        <taxon>Actinomycetota</taxon>
        <taxon>Actinomycetes</taxon>
        <taxon>Kitasatosporales</taxon>
        <taxon>Streptomycetaceae</taxon>
        <taxon>Streptomyces</taxon>
    </lineage>
</organism>
<dbReference type="InterPro" id="IPR036852">
    <property type="entry name" value="Peptidase_S8/S53_dom_sf"/>
</dbReference>
<keyword evidence="3" id="KW-1003">Cell membrane</keyword>
<dbReference type="InterPro" id="IPR023834">
    <property type="entry name" value="T7SS_pept_S8A_mycosin"/>
</dbReference>
<evidence type="ECO:0000256" key="13">
    <source>
        <dbReference type="SAM" id="SignalP"/>
    </source>
</evidence>
<dbReference type="PANTHER" id="PTHR43806:SF11">
    <property type="entry name" value="CEREVISIN-RELATED"/>
    <property type="match status" value="1"/>
</dbReference>
<feature type="signal peptide" evidence="13">
    <location>
        <begin position="1"/>
        <end position="33"/>
    </location>
</feature>
<keyword evidence="5 12" id="KW-0812">Transmembrane</keyword>